<name>A0A9W9YVH4_9CNID</name>
<evidence type="ECO:0000256" key="1">
    <source>
        <dbReference type="SAM" id="MobiDB-lite"/>
    </source>
</evidence>
<dbReference type="OrthoDB" id="10643190at2759"/>
<dbReference type="SUPFAM" id="SSF54001">
    <property type="entry name" value="Cysteine proteinases"/>
    <property type="match status" value="1"/>
</dbReference>
<dbReference type="GO" id="GO:0004843">
    <property type="term" value="F:cysteine-type deubiquitinase activity"/>
    <property type="evidence" value="ECO:0007669"/>
    <property type="project" value="InterPro"/>
</dbReference>
<organism evidence="3 4">
    <name type="scientific">Desmophyllum pertusum</name>
    <dbReference type="NCBI Taxonomy" id="174260"/>
    <lineage>
        <taxon>Eukaryota</taxon>
        <taxon>Metazoa</taxon>
        <taxon>Cnidaria</taxon>
        <taxon>Anthozoa</taxon>
        <taxon>Hexacorallia</taxon>
        <taxon>Scleractinia</taxon>
        <taxon>Caryophylliina</taxon>
        <taxon>Caryophylliidae</taxon>
        <taxon>Desmophyllum</taxon>
    </lineage>
</organism>
<dbReference type="InterPro" id="IPR028889">
    <property type="entry name" value="USP"/>
</dbReference>
<dbReference type="Gene3D" id="3.90.70.10">
    <property type="entry name" value="Cysteine proteinases"/>
    <property type="match status" value="1"/>
</dbReference>
<dbReference type="EMBL" id="MU827302">
    <property type="protein sequence ID" value="KAJ7365603.1"/>
    <property type="molecule type" value="Genomic_DNA"/>
</dbReference>
<feature type="compositionally biased region" description="Basic and acidic residues" evidence="1">
    <location>
        <begin position="82"/>
        <end position="95"/>
    </location>
</feature>
<feature type="domain" description="USP" evidence="2">
    <location>
        <begin position="229"/>
        <end position="347"/>
    </location>
</feature>
<gene>
    <name evidence="3" type="ORF">OS493_002306</name>
</gene>
<dbReference type="InterPro" id="IPR038765">
    <property type="entry name" value="Papain-like_cys_pep_sf"/>
</dbReference>
<dbReference type="GO" id="GO:0016579">
    <property type="term" value="P:protein deubiquitination"/>
    <property type="evidence" value="ECO:0007669"/>
    <property type="project" value="InterPro"/>
</dbReference>
<evidence type="ECO:0000313" key="4">
    <source>
        <dbReference type="Proteomes" id="UP001163046"/>
    </source>
</evidence>
<dbReference type="InterPro" id="IPR001394">
    <property type="entry name" value="Peptidase_C19_UCH"/>
</dbReference>
<dbReference type="Proteomes" id="UP001163046">
    <property type="component" value="Unassembled WGS sequence"/>
</dbReference>
<proteinExistence type="predicted"/>
<comment type="caution">
    <text evidence="3">The sequence shown here is derived from an EMBL/GenBank/DDBJ whole genome shotgun (WGS) entry which is preliminary data.</text>
</comment>
<protein>
    <recommendedName>
        <fullName evidence="2">USP domain-containing protein</fullName>
    </recommendedName>
</protein>
<dbReference type="SUPFAM" id="SSF57850">
    <property type="entry name" value="RING/U-box"/>
    <property type="match status" value="1"/>
</dbReference>
<evidence type="ECO:0000259" key="2">
    <source>
        <dbReference type="PROSITE" id="PS50235"/>
    </source>
</evidence>
<reference evidence="3" key="1">
    <citation type="submission" date="2023-01" db="EMBL/GenBank/DDBJ databases">
        <title>Genome assembly of the deep-sea coral Lophelia pertusa.</title>
        <authorList>
            <person name="Herrera S."/>
            <person name="Cordes E."/>
        </authorList>
    </citation>
    <scope>NUCLEOTIDE SEQUENCE</scope>
    <source>
        <strain evidence="3">USNM1676648</strain>
        <tissue evidence="3">Polyp</tissue>
    </source>
</reference>
<dbReference type="Pfam" id="PF00443">
    <property type="entry name" value="UCH"/>
    <property type="match status" value="1"/>
</dbReference>
<feature type="region of interest" description="Disordered" evidence="1">
    <location>
        <begin position="82"/>
        <end position="115"/>
    </location>
</feature>
<sequence length="347" mass="39383">MMTKPDSRLEQLSKYWKTNHADHTRCSQCKRAVMMWIRWQCKICKNYFCFECYNAELCGIVRHGNAHADVHQATFEKGYLPYKREDSPRKSENRGQTKRGASPFSSTQGTPIRGNVRPSEVRLAAVGLTWLPVVCEKWDLSVRGAVQLQSPGGNRSTTRTVGGPCTCHRSKPCNSSKCRCRQAGTPCTDECKCSQHICFFEQELGKNVDDMISKDSPFERKPRELFRGHGFTNVGSNCYMNCVLSLLQYLSVIDQLRKSRDTIPENCVVLRATNKLYSLASQGNLKNSEDYECSMAELLTAVEWDQGGRGVGVWNDPMEFLETLLEKMQEELENEPNIDEAITASFK</sequence>
<accession>A0A9W9YVH4</accession>
<dbReference type="AlphaFoldDB" id="A0A9W9YVH4"/>
<dbReference type="PROSITE" id="PS50235">
    <property type="entry name" value="USP_3"/>
    <property type="match status" value="1"/>
</dbReference>
<keyword evidence="4" id="KW-1185">Reference proteome</keyword>
<evidence type="ECO:0000313" key="3">
    <source>
        <dbReference type="EMBL" id="KAJ7365603.1"/>
    </source>
</evidence>